<dbReference type="InterPro" id="IPR036427">
    <property type="entry name" value="Bromodomain-like_sf"/>
</dbReference>
<accession>A0A9E7F3S3</accession>
<feature type="compositionally biased region" description="Basic and acidic residues" evidence="13">
    <location>
        <begin position="602"/>
        <end position="617"/>
    </location>
</feature>
<feature type="compositionally biased region" description="Basic and acidic residues" evidence="13">
    <location>
        <begin position="2223"/>
        <end position="2234"/>
    </location>
</feature>
<dbReference type="GO" id="GO:0051123">
    <property type="term" value="P:RNA polymerase II preinitiation complex assembly"/>
    <property type="evidence" value="ECO:0007669"/>
    <property type="project" value="TreeGrafter"/>
</dbReference>
<keyword evidence="6 11" id="KW-0103">Bromodomain</keyword>
<evidence type="ECO:0000259" key="14">
    <source>
        <dbReference type="PROSITE" id="PS50014"/>
    </source>
</evidence>
<sequence>MREKGGSRKLMTWRHEGLVRGQKAERLCCHRRSLPRRSAVRRSWTQFDFRQTPPFPPRRTLPRSLRFGPPNASSPLMALAVLPASPPCSFLPFSSFPKFRVFHSSWSANPVVARRSLASCCSGKKSSRRGRASKSNEELCHELREFNLAMGLPENRVPSMKELCENGRCVKEPTFCATVQSGLYPSGFRDLSVTLTYDAPKERKDLANIVRRRGYKAVTELLLNSNGESHSGKVLEGKQASINGNLYETAGGQERNVIVSPSCTFSSSNYSLEGMVKSNGAVSTKNHDQECEDSSESLHLKAAKFVQELDIIKGEDTELYQDWAPKAHEQDNQNEINHLKRLLDQKEVELSQLKLQIENEKLALSNLHAKGMAELGDIQRTIAEKDAEFRAAEENLDGLKEVHIDYWANGQIVEVTGSFNGWQHRVRLGLHPSSGQTNPPGLRSIFRETIALDNSVVALSWSLRGFSSPATVNKLVSNVGRSRVIVEAMANQGAKKRKEENRKHMVNLLRLIIASNVIYILVRMLVFHSTFIWKHWIGLIVTSIAYVMPYKQLDSMAKPTYSDDGELMDGGYDMTTDTSIWRIQGRWPTKTNIGRFRGGSGGREESRKKREKMEKKASRGKIIRARNRRGLGTANPSEASQAPLPPQDSSSRLSPVACRLLVPFKPAFDAWLSPSGNPKPSLPLSSPPPALRFWYDMSPLLPPIMTTTLPMTHDDDEEDYEEVGGKNRLLGFMFGNVDNSGDLDVDYLDEDAKEHLSALADKLGPSLTDIDLIKSSPAPSDASSEQDYDEKAEDAINYEDIDEQYDGPEVEATTEEDHLLPKKEYFSSSSLLVSLDHKASVFDEENYDEDEETVKEHEEAEDKTETQIIASSAKQSDLILVKEVPPDDNLASAVSSDEDVDIFELGDLEEPVVEQEKIESHGDTSLPVLCIEDGMVILRFSEIFGRHEPARKPERKVHQKRPIERVRTLDVADIVEEDEEAFLRSSSQNLRNAKNSGSTHVDFDDFVEEPMSGVDQKHKDLFLCAQPMKDDIDLNMFMRKSPVCPDLYPFDQLDWENDIVWGNSPEASHGCSESCVATEHDVEANNDAKSEEFLQRDAEAAEQDVNMPKDFILVESFGSRNFSISRYNQSYEANYPPRSDVSELVSRRDILCSSEAMTENRFEEVCKSGALGRLNKLSLLNKELLEGSWLDNVIWDSDEDIPKPKLILDLQDDQMLFEILDNNARDHLRSHAGAMMINRSSQSFLEDSFDLHSQGMASAGRFNISNDKYYSNRKTSQQTKSHAKKRTLMSLKVMHSVPALKLQTIKPKLSYKEIANFHRPKSLWYPHNNEIAAKAQGPPCSHGSMKVVLISLGGKAIKLHVNAEETLSAVKLRASKKLDLKPSEKFKVFYSGRELEDHTTLAAQDVRPNSVLHLVRTRIYLWPKAQKLPGENRPLRPPGAFKKKSELSVKDGHVFLLEYCEERPLLLGNVGMGARLCTYYQKTAPGDQTASSLRNGNNRLGTVLTLDPADKSPFLGDIGSGCSQTCLETNMYRAPVFPHKLSATDFLLVRSAKGMLSLRRIDKLYVVGQQEPHMEVLSPGTKTVQNYLVNRMLVYVYREFRAKEKPGILPHIRADELFAQFPGLTDAFVRKRLKHCADIKKGSNGQLLWVRKVDFRIPSEEELRRILSPENVCSYESMQSGLYRLKQLGISRLTHPVGLSAAMNQLPDEAIALAAASHIERELQITSWNLTSNFVACTNQDRENIERLEITGVGDPTGRGLGFSYVRVTSKPPISSAISKKKAAAARGGSTVTGTDADLRRLSMDAAREVLLKFNVPEEQIDKLTRWHRIAMVRKLSSEQAAAGVKVDATTLNKFARGQRMSFLQLQQQTREKCQEIWDRQVQSLSAADGDENDSDSEAISDLDSFAGDLENLLDAEEFDEEDDGNTGMRGEKADGVKGLKMRRCPSQTQTEEEIEDDKAEAAMIHRLLEDDGAEIKKKKKKPAGMEAIGSHLGTENTDFTKKTSTAGGQTIIASHADGSYISKDIMLRETKEVEKLHPEMNFPGKIKPKKVNGVSEDISAGLLKRKSVAPKDGIKVFKEKKQSDKPVRESFVCGACGQLGHMRTNKNCPKYREEPETSELESATAKPSHPDVAGQFQVKTPSKKSISNALAKVSEVEASENVEKGLKMQGKIIPVKFKCGPADKPSEKTLSGAHSFNKHITDADIESKSTGKINKIIISNKKKTEDVQQEKPKHAVVIRPPVDTEKEQPRKKIIIKQPKVNTNIEPLRQPPRQVYDAEMDYDFRKTKKIAELSSYEEQKKPENQLFAGEAIKRYQGHDRRSLEEEEKRRSRERTRRMLEDERRMQEENQRLSESRRYEEAIRKEELRKAKKKKKKVKPDFRDEYLSEHRPYRNDRRIPERDRAAKRRAMVEPGQLDYGPVAKRRRGGEVEFSNILGSIVESLRDNYEVSYLFLKPVTKKEAPDYLDIIEQPMDLSTIRDKVRNMEYRTREDFRHDIWQITFNAHKYNDGRNPGIPPLADQLLELCDYYLQQRHEELSDAEAGIDTRT</sequence>
<keyword evidence="5 12" id="KW-0175">Coiled coil</keyword>
<keyword evidence="4" id="KW-0805">Transcription regulation</keyword>
<comment type="subcellular location">
    <subcellularLocation>
        <location evidence="1">Nucleus</location>
    </subcellularLocation>
</comment>
<dbReference type="PANTHER" id="PTHR13900:SF0">
    <property type="entry name" value="TRANSCRIPTION INITIATION FACTOR TFIID SUBUNIT 1"/>
    <property type="match status" value="1"/>
</dbReference>
<dbReference type="InterPro" id="IPR008506">
    <property type="entry name" value="SND2/TMEM208"/>
</dbReference>
<evidence type="ECO:0000313" key="17">
    <source>
        <dbReference type="Proteomes" id="UP001055439"/>
    </source>
</evidence>
<evidence type="ECO:0000256" key="3">
    <source>
        <dbReference type="ARBA" id="ARBA00022853"/>
    </source>
</evidence>
<organism evidence="16 17">
    <name type="scientific">Musa troglodytarum</name>
    <name type="common">fe'i banana</name>
    <dbReference type="NCBI Taxonomy" id="320322"/>
    <lineage>
        <taxon>Eukaryota</taxon>
        <taxon>Viridiplantae</taxon>
        <taxon>Streptophyta</taxon>
        <taxon>Embryophyta</taxon>
        <taxon>Tracheophyta</taxon>
        <taxon>Spermatophyta</taxon>
        <taxon>Magnoliopsida</taxon>
        <taxon>Liliopsida</taxon>
        <taxon>Zingiberales</taxon>
        <taxon>Musaceae</taxon>
        <taxon>Musa</taxon>
    </lineage>
</organism>
<protein>
    <recommendedName>
        <fullName evidence="10">Transcription initiation factor TFIID subunit 1</fullName>
    </recommendedName>
</protein>
<evidence type="ECO:0000313" key="16">
    <source>
        <dbReference type="EMBL" id="URD87471.1"/>
    </source>
</evidence>
<gene>
    <name evidence="16" type="ORF">MUK42_27543</name>
</gene>
<evidence type="ECO:0000256" key="8">
    <source>
        <dbReference type="ARBA" id="ARBA00023163"/>
    </source>
</evidence>
<dbReference type="InterPro" id="IPR000626">
    <property type="entry name" value="Ubiquitin-like_dom"/>
</dbReference>
<dbReference type="SUPFAM" id="SSF47055">
    <property type="entry name" value="TAF(II)230 TBP-binding fragment"/>
    <property type="match status" value="1"/>
</dbReference>
<dbReference type="Proteomes" id="UP001055439">
    <property type="component" value="Chromosome 2"/>
</dbReference>
<evidence type="ECO:0000256" key="13">
    <source>
        <dbReference type="SAM" id="MobiDB-lite"/>
    </source>
</evidence>
<dbReference type="InterPro" id="IPR029071">
    <property type="entry name" value="Ubiquitin-like_domsf"/>
</dbReference>
<dbReference type="Pfam" id="PF00240">
    <property type="entry name" value="ubiquitin"/>
    <property type="match status" value="1"/>
</dbReference>
<evidence type="ECO:0000256" key="10">
    <source>
        <dbReference type="ARBA" id="ARBA00040102"/>
    </source>
</evidence>
<evidence type="ECO:0000259" key="15">
    <source>
        <dbReference type="PROSITE" id="PS50053"/>
    </source>
</evidence>
<dbReference type="InterPro" id="IPR022591">
    <property type="entry name" value="TAF1_HAT_dom"/>
</dbReference>
<evidence type="ECO:0000256" key="6">
    <source>
        <dbReference type="ARBA" id="ARBA00023117"/>
    </source>
</evidence>
<evidence type="ECO:0000256" key="7">
    <source>
        <dbReference type="ARBA" id="ARBA00023159"/>
    </source>
</evidence>
<feature type="compositionally biased region" description="Basic and acidic residues" evidence="13">
    <location>
        <begin position="854"/>
        <end position="865"/>
    </location>
</feature>
<dbReference type="PANTHER" id="PTHR13900">
    <property type="entry name" value="TRANSCRIPTION INITIATION FACTOR TFIID"/>
    <property type="match status" value="1"/>
</dbReference>
<dbReference type="Pfam" id="PF00439">
    <property type="entry name" value="Bromodomain"/>
    <property type="match status" value="1"/>
</dbReference>
<feature type="region of interest" description="Disordered" evidence="13">
    <location>
        <begin position="590"/>
        <end position="652"/>
    </location>
</feature>
<evidence type="ECO:0000256" key="5">
    <source>
        <dbReference type="ARBA" id="ARBA00023054"/>
    </source>
</evidence>
<feature type="compositionally biased region" description="Basic residues" evidence="13">
    <location>
        <begin position="618"/>
        <end position="629"/>
    </location>
</feature>
<evidence type="ECO:0000256" key="2">
    <source>
        <dbReference type="ARBA" id="ARBA00009064"/>
    </source>
</evidence>
<dbReference type="PROSITE" id="PS50053">
    <property type="entry name" value="UBIQUITIN_2"/>
    <property type="match status" value="1"/>
</dbReference>
<keyword evidence="3" id="KW-0156">Chromatin regulator</keyword>
<dbReference type="FunFam" id="1.20.920.10:FF:000043">
    <property type="entry name" value="Transcription initiation factor TFIID subunit 1"/>
    <property type="match status" value="1"/>
</dbReference>
<evidence type="ECO:0000256" key="11">
    <source>
        <dbReference type="PROSITE-ProRule" id="PRU00035"/>
    </source>
</evidence>
<keyword evidence="8" id="KW-0804">Transcription</keyword>
<dbReference type="SMART" id="SM00213">
    <property type="entry name" value="UBQ"/>
    <property type="match status" value="1"/>
</dbReference>
<evidence type="ECO:0000256" key="1">
    <source>
        <dbReference type="ARBA" id="ARBA00004123"/>
    </source>
</evidence>
<dbReference type="Pfam" id="PF05620">
    <property type="entry name" value="TMEM208_SND2"/>
    <property type="match status" value="1"/>
</dbReference>
<feature type="domain" description="Bromo" evidence="14">
    <location>
        <begin position="2445"/>
        <end position="2515"/>
    </location>
</feature>
<feature type="compositionally biased region" description="Basic and acidic residues" evidence="13">
    <location>
        <begin position="2311"/>
        <end position="2359"/>
    </location>
</feature>
<dbReference type="SMART" id="SM00297">
    <property type="entry name" value="BROMO"/>
    <property type="match status" value="1"/>
</dbReference>
<dbReference type="OrthoDB" id="21449at2759"/>
<dbReference type="FunFam" id="3.10.20.90:FF:000223">
    <property type="entry name" value="Transcription initiation factor TFIID subunit 1"/>
    <property type="match status" value="1"/>
</dbReference>
<dbReference type="InterPro" id="IPR018359">
    <property type="entry name" value="Bromodomain_CS"/>
</dbReference>
<keyword evidence="7" id="KW-0010">Activator</keyword>
<feature type="compositionally biased region" description="Acidic residues" evidence="13">
    <location>
        <begin position="799"/>
        <end position="814"/>
    </location>
</feature>
<dbReference type="GO" id="GO:0004402">
    <property type="term" value="F:histone acetyltransferase activity"/>
    <property type="evidence" value="ECO:0007669"/>
    <property type="project" value="InterPro"/>
</dbReference>
<dbReference type="InterPro" id="IPR009067">
    <property type="entry name" value="TAF_II_230-bd"/>
</dbReference>
<comment type="similarity">
    <text evidence="2">Belongs to the TAF1 family.</text>
</comment>
<dbReference type="InterPro" id="IPR040240">
    <property type="entry name" value="TAF1"/>
</dbReference>
<feature type="region of interest" description="Disordered" evidence="13">
    <location>
        <begin position="845"/>
        <end position="865"/>
    </location>
</feature>
<feature type="domain" description="Ubiquitin-like" evidence="15">
    <location>
        <begin position="1345"/>
        <end position="1415"/>
    </location>
</feature>
<dbReference type="Pfam" id="PF12157">
    <property type="entry name" value="DUF3591"/>
    <property type="match status" value="1"/>
</dbReference>
<proteinExistence type="inferred from homology"/>
<dbReference type="PROSITE" id="PS00633">
    <property type="entry name" value="BROMODOMAIN_1"/>
    <property type="match status" value="1"/>
</dbReference>
<dbReference type="EMBL" id="CP097504">
    <property type="protein sequence ID" value="URD87471.1"/>
    <property type="molecule type" value="Genomic_DNA"/>
</dbReference>
<dbReference type="GO" id="GO:0016251">
    <property type="term" value="F:RNA polymerase II general transcription initiation factor activity"/>
    <property type="evidence" value="ECO:0007669"/>
    <property type="project" value="InterPro"/>
</dbReference>
<keyword evidence="9" id="KW-0539">Nucleus</keyword>
<dbReference type="InterPro" id="IPR036741">
    <property type="entry name" value="TAFII-230_TBP-bd_sf"/>
</dbReference>
<dbReference type="GO" id="GO:0017025">
    <property type="term" value="F:TBP-class protein binding"/>
    <property type="evidence" value="ECO:0007669"/>
    <property type="project" value="InterPro"/>
</dbReference>
<dbReference type="GO" id="GO:0005669">
    <property type="term" value="C:transcription factor TFIID complex"/>
    <property type="evidence" value="ECO:0007669"/>
    <property type="project" value="InterPro"/>
</dbReference>
<dbReference type="InterPro" id="IPR001487">
    <property type="entry name" value="Bromodomain"/>
</dbReference>
<name>A0A9E7F3S3_9LILI</name>
<dbReference type="Gene3D" id="1.20.920.10">
    <property type="entry name" value="Bromodomain-like"/>
    <property type="match status" value="1"/>
</dbReference>
<feature type="coiled-coil region" evidence="12">
    <location>
        <begin position="329"/>
        <end position="402"/>
    </location>
</feature>
<feature type="region of interest" description="Disordered" evidence="13">
    <location>
        <begin position="2108"/>
        <end position="2142"/>
    </location>
</feature>
<dbReference type="Gene3D" id="3.10.20.90">
    <property type="entry name" value="Phosphatidylinositol 3-kinase Catalytic Subunit, Chain A, domain 1"/>
    <property type="match status" value="1"/>
</dbReference>
<feature type="region of interest" description="Disordered" evidence="13">
    <location>
        <begin position="2295"/>
        <end position="2359"/>
    </location>
</feature>
<evidence type="ECO:0000256" key="4">
    <source>
        <dbReference type="ARBA" id="ARBA00023015"/>
    </source>
</evidence>
<reference evidence="16" key="1">
    <citation type="submission" date="2022-05" db="EMBL/GenBank/DDBJ databases">
        <title>The Musa troglodytarum L. genome provides insights into the mechanism of non-climacteric behaviour and enrichment of carotenoids.</title>
        <authorList>
            <person name="Wang J."/>
        </authorList>
    </citation>
    <scope>NUCLEOTIDE SEQUENCE</scope>
    <source>
        <tissue evidence="16">Leaf</tissue>
    </source>
</reference>
<feature type="region of interest" description="Disordered" evidence="13">
    <location>
        <begin position="2223"/>
        <end position="2277"/>
    </location>
</feature>
<dbReference type="SUPFAM" id="SSF47370">
    <property type="entry name" value="Bromodomain"/>
    <property type="match status" value="1"/>
</dbReference>
<dbReference type="Pfam" id="PF09247">
    <property type="entry name" value="TBP-binding"/>
    <property type="match status" value="1"/>
</dbReference>
<evidence type="ECO:0000256" key="9">
    <source>
        <dbReference type="ARBA" id="ARBA00023242"/>
    </source>
</evidence>
<dbReference type="PRINTS" id="PR00503">
    <property type="entry name" value="BROMODOMAIN"/>
</dbReference>
<feature type="region of interest" description="Disordered" evidence="13">
    <location>
        <begin position="772"/>
        <end position="791"/>
    </location>
</feature>
<dbReference type="SUPFAM" id="SSF54236">
    <property type="entry name" value="Ubiquitin-like"/>
    <property type="match status" value="1"/>
</dbReference>
<feature type="region of interest" description="Disordered" evidence="13">
    <location>
        <begin position="799"/>
        <end position="818"/>
    </location>
</feature>
<evidence type="ECO:0000256" key="12">
    <source>
        <dbReference type="SAM" id="Coils"/>
    </source>
</evidence>
<dbReference type="Gene3D" id="1.10.1100.10">
    <property type="entry name" value="TAFII-230 TBP-binding domain"/>
    <property type="match status" value="1"/>
</dbReference>
<keyword evidence="17" id="KW-1185">Reference proteome</keyword>
<dbReference type="PROSITE" id="PS50014">
    <property type="entry name" value="BROMODOMAIN_2"/>
    <property type="match status" value="1"/>
</dbReference>